<dbReference type="OMA" id="IIRNFAI"/>
<evidence type="ECO:0000313" key="13">
    <source>
        <dbReference type="Proteomes" id="UP000033375"/>
    </source>
</evidence>
<evidence type="ECO:0000256" key="5">
    <source>
        <dbReference type="ARBA" id="ARBA00023136"/>
    </source>
</evidence>
<feature type="domain" description="ABC3 transporter permease C-terminal" evidence="8">
    <location>
        <begin position="286"/>
        <end position="398"/>
    </location>
</feature>
<evidence type="ECO:0000259" key="8">
    <source>
        <dbReference type="Pfam" id="PF02687"/>
    </source>
</evidence>
<dbReference type="EMBL" id="JAHZQA010000006">
    <property type="protein sequence ID" value="MBZ2127964.1"/>
    <property type="molecule type" value="Genomic_DNA"/>
</dbReference>
<organism evidence="11 14">
    <name type="scientific">Streptococcus gordonii</name>
    <dbReference type="NCBI Taxonomy" id="1302"/>
    <lineage>
        <taxon>Bacteria</taxon>
        <taxon>Bacillati</taxon>
        <taxon>Bacillota</taxon>
        <taxon>Bacilli</taxon>
        <taxon>Lactobacillales</taxon>
        <taxon>Streptococcaceae</taxon>
        <taxon>Streptococcus</taxon>
    </lineage>
</organism>
<dbReference type="GO" id="GO:0022857">
    <property type="term" value="F:transmembrane transporter activity"/>
    <property type="evidence" value="ECO:0007669"/>
    <property type="project" value="TreeGrafter"/>
</dbReference>
<keyword evidence="4 7" id="KW-1133">Transmembrane helix</keyword>
<accession>A0A0F5MHN2</accession>
<reference evidence="11 14" key="2">
    <citation type="submission" date="2016-01" db="EMBL/GenBank/DDBJ databases">
        <title>Highly variable Streptococcus oralis are common among viridans streptococci isolated from primates.</title>
        <authorList>
            <person name="Denapaite D."/>
            <person name="Rieger M."/>
            <person name="Koendgen S."/>
            <person name="Brueckner R."/>
            <person name="Ochigava I."/>
            <person name="Kappeler P."/>
            <person name="Maetz-Rensing K."/>
            <person name="Leendertz F."/>
            <person name="Hakenbeck R."/>
        </authorList>
    </citation>
    <scope>NUCLEOTIDE SEQUENCE [LARGE SCALE GENOMIC DNA]</scope>
    <source>
        <strain evidence="11 14">DD07</strain>
    </source>
</reference>
<dbReference type="PATRIC" id="fig|1302.18.peg.1365"/>
<dbReference type="InterPro" id="IPR003838">
    <property type="entry name" value="ABC3_permease_C"/>
</dbReference>
<dbReference type="PANTHER" id="PTHR30572:SF4">
    <property type="entry name" value="ABC TRANSPORTER PERMEASE YTRF"/>
    <property type="match status" value="1"/>
</dbReference>
<dbReference type="Proteomes" id="UP000070096">
    <property type="component" value="Unassembled WGS sequence"/>
</dbReference>
<feature type="transmembrane region" description="Helical" evidence="7">
    <location>
        <begin position="325"/>
        <end position="356"/>
    </location>
</feature>
<evidence type="ECO:0000313" key="14">
    <source>
        <dbReference type="Proteomes" id="UP000070096"/>
    </source>
</evidence>
<keyword evidence="5 7" id="KW-0472">Membrane</keyword>
<evidence type="ECO:0000256" key="4">
    <source>
        <dbReference type="ARBA" id="ARBA00022989"/>
    </source>
</evidence>
<dbReference type="Proteomes" id="UP000826921">
    <property type="component" value="Unassembled WGS sequence"/>
</dbReference>
<comment type="subcellular location">
    <subcellularLocation>
        <location evidence="1">Cell membrane</location>
        <topology evidence="1">Multi-pass membrane protein</topology>
    </subcellularLocation>
</comment>
<evidence type="ECO:0000256" key="7">
    <source>
        <dbReference type="SAM" id="Phobius"/>
    </source>
</evidence>
<dbReference type="InterPro" id="IPR025857">
    <property type="entry name" value="MacB_PCD"/>
</dbReference>
<dbReference type="EMBL" id="JYGN01000007">
    <property type="protein sequence ID" value="KJQ63334.1"/>
    <property type="molecule type" value="Genomic_DNA"/>
</dbReference>
<name>A0A0F5MHN2_STRGN</name>
<dbReference type="Pfam" id="PF12704">
    <property type="entry name" value="MacB_PCD"/>
    <property type="match status" value="1"/>
</dbReference>
<evidence type="ECO:0000313" key="11">
    <source>
        <dbReference type="EMBL" id="KXT74148.1"/>
    </source>
</evidence>
<dbReference type="GO" id="GO:0005886">
    <property type="term" value="C:plasma membrane"/>
    <property type="evidence" value="ECO:0007669"/>
    <property type="project" value="UniProtKB-SubCell"/>
</dbReference>
<feature type="transmembrane region" description="Helical" evidence="7">
    <location>
        <begin position="280"/>
        <end position="304"/>
    </location>
</feature>
<reference evidence="10 13" key="1">
    <citation type="submission" date="2015-02" db="EMBL/GenBank/DDBJ databases">
        <title>Evolution of amylase-binding proteins of oral streptococcal species.</title>
        <authorList>
            <person name="Haase E.M."/>
        </authorList>
    </citation>
    <scope>NUCLEOTIDE SEQUENCE [LARGE SCALE GENOMIC DNA]</scope>
    <source>
        <strain evidence="10">NCTC 10712</strain>
        <strain evidence="13">UB10712</strain>
    </source>
</reference>
<feature type="domain" description="MacB-like periplasmic core" evidence="9">
    <location>
        <begin position="18"/>
        <end position="246"/>
    </location>
</feature>
<feature type="transmembrane region" description="Helical" evidence="7">
    <location>
        <begin position="20"/>
        <end position="39"/>
    </location>
</feature>
<feature type="transmembrane region" description="Helical" evidence="7">
    <location>
        <begin position="362"/>
        <end position="388"/>
    </location>
</feature>
<evidence type="ECO:0000313" key="12">
    <source>
        <dbReference type="EMBL" id="MBZ2127964.1"/>
    </source>
</evidence>
<dbReference type="Pfam" id="PF02687">
    <property type="entry name" value="FtsX"/>
    <property type="match status" value="1"/>
</dbReference>
<dbReference type="RefSeq" id="WP_008809356.1">
    <property type="nucleotide sequence ID" value="NZ_CABEIB010000003.1"/>
</dbReference>
<dbReference type="PANTHER" id="PTHR30572">
    <property type="entry name" value="MEMBRANE COMPONENT OF TRANSPORTER-RELATED"/>
    <property type="match status" value="1"/>
</dbReference>
<protein>
    <submittedName>
        <fullName evidence="11 12">ABC transporter permease</fullName>
    </submittedName>
    <submittedName>
        <fullName evidence="10">Permease</fullName>
    </submittedName>
</protein>
<gene>
    <name evidence="12" type="ORF">K1I74_07850</name>
    <name evidence="11" type="ORF">SGODD07_00275</name>
    <name evidence="10" type="ORF">TZ88_01860</name>
</gene>
<keyword evidence="3 7" id="KW-0812">Transmembrane</keyword>
<sequence length="405" mass="44595">MEDIFVALNSILSHKMRSMLTMLGIIIGIGAIIAIFSIIEGNTENTKRQLIGGSNNTIKVVYDKKNVIDPSIPEKAQAKKPGYIPFMGEDILNKIREIPGVKNALLTYGTDDKIYHLEQKTSGKVQAVSQNIAEIKKMRTVEGADFSDPAFQNQEQVTYLEKSLYDSLFPNGNGIGKYIEVKGSPFKVIGVFESTEQSGLTAGADRVAYIPLQQWHRLFEELNVNPEVTVQTYKADDLKKVAKKVGDYLNQQVPSSDYMFGVLNLQEFERQLDNLNQSNFVLLAGIASISLLVGGIGVMNIMLVSVTERTREIGIKKALGARRKIILKQFLIEAVILTLMGGFIGVVAGILSGFAITQSLAYPYILSLFSVFVSLLFCCIIGVVFGLLPAVKASKLDPIEALRFE</sequence>
<dbReference type="InterPro" id="IPR050250">
    <property type="entry name" value="Macrolide_Exporter_MacB"/>
</dbReference>
<evidence type="ECO:0000256" key="2">
    <source>
        <dbReference type="ARBA" id="ARBA00022475"/>
    </source>
</evidence>
<dbReference type="GeneID" id="93787680"/>
<evidence type="ECO:0000313" key="10">
    <source>
        <dbReference type="EMBL" id="KJQ63334.1"/>
    </source>
</evidence>
<dbReference type="EMBL" id="LQRC01000047">
    <property type="protein sequence ID" value="KXT74148.1"/>
    <property type="molecule type" value="Genomic_DNA"/>
</dbReference>
<comment type="similarity">
    <text evidence="6">Belongs to the ABC-4 integral membrane protein family.</text>
</comment>
<evidence type="ECO:0000256" key="6">
    <source>
        <dbReference type="ARBA" id="ARBA00038076"/>
    </source>
</evidence>
<proteinExistence type="inferred from homology"/>
<comment type="caution">
    <text evidence="11">The sequence shown here is derived from an EMBL/GenBank/DDBJ whole genome shotgun (WGS) entry which is preliminary data.</text>
</comment>
<dbReference type="AlphaFoldDB" id="A0A0F5MHN2"/>
<reference evidence="12" key="3">
    <citation type="submission" date="2021-07" db="EMBL/GenBank/DDBJ databases">
        <title>Occurrence of streptococci in the human mouth that bind to a non-human glycan.</title>
        <authorList>
            <person name="Cross B."/>
            <person name="Thamadilok S."/>
            <person name="Bensing B."/>
            <person name="Sasmal A."/>
            <person name="Khedri Z."/>
            <person name="Deng L."/>
            <person name="Yu H."/>
            <person name="Mehta A."/>
            <person name="Aluvathingal J."/>
            <person name="Nadendla S."/>
            <person name="Vickerman M."/>
            <person name="Chen X."/>
            <person name="Dewhirst F."/>
            <person name="Gill A."/>
            <person name="Lettrichova I."/>
            <person name="Diaz S."/>
            <person name="Gill S."/>
            <person name="Tettelin H."/>
            <person name="Iverson T."/>
            <person name="Sullam P."/>
            <person name="Varki A."/>
            <person name="Ruhl S."/>
        </authorList>
    </citation>
    <scope>NUCLEOTIDE SEQUENCE</scope>
    <source>
        <strain evidence="12">SK9</strain>
    </source>
</reference>
<evidence type="ECO:0000256" key="3">
    <source>
        <dbReference type="ARBA" id="ARBA00022692"/>
    </source>
</evidence>
<keyword evidence="2" id="KW-1003">Cell membrane</keyword>
<accession>A0A0F3HRW2</accession>
<dbReference type="OrthoDB" id="9770036at2"/>
<evidence type="ECO:0000256" key="1">
    <source>
        <dbReference type="ARBA" id="ARBA00004651"/>
    </source>
</evidence>
<evidence type="ECO:0000259" key="9">
    <source>
        <dbReference type="Pfam" id="PF12704"/>
    </source>
</evidence>
<dbReference type="Proteomes" id="UP000033375">
    <property type="component" value="Unassembled WGS sequence"/>
</dbReference>